<evidence type="ECO:0000256" key="2">
    <source>
        <dbReference type="ARBA" id="ARBA00022692"/>
    </source>
</evidence>
<dbReference type="InterPro" id="IPR008518">
    <property type="entry name" value="Mff/Tango-11"/>
</dbReference>
<dbReference type="PANTHER" id="PTHR16501">
    <property type="entry name" value="TRANSPORT AND GOLGI ORGANIZATION PROTEIN 11"/>
    <property type="match status" value="1"/>
</dbReference>
<evidence type="ECO:0000256" key="3">
    <source>
        <dbReference type="ARBA" id="ARBA00022787"/>
    </source>
</evidence>
<dbReference type="GO" id="GO:0090141">
    <property type="term" value="P:positive regulation of mitochondrial fission"/>
    <property type="evidence" value="ECO:0007669"/>
    <property type="project" value="UniProtKB-UniRule"/>
</dbReference>
<evidence type="ECO:0000313" key="10">
    <source>
        <dbReference type="EnsemblMetazoa" id="PPA26382.1"/>
    </source>
</evidence>
<dbReference type="Pfam" id="PF05644">
    <property type="entry name" value="Miff"/>
    <property type="match status" value="1"/>
</dbReference>
<name>A0A2A6BFB0_PRIPA</name>
<keyword evidence="5" id="KW-0175">Coiled coil</keyword>
<dbReference type="GO" id="GO:0005777">
    <property type="term" value="C:peroxisome"/>
    <property type="evidence" value="ECO:0007669"/>
    <property type="project" value="UniProtKB-SubCell"/>
</dbReference>
<evidence type="ECO:0000313" key="11">
    <source>
        <dbReference type="Proteomes" id="UP000005239"/>
    </source>
</evidence>
<dbReference type="GO" id="GO:0090314">
    <property type="term" value="P:positive regulation of protein targeting to membrane"/>
    <property type="evidence" value="ECO:0007669"/>
    <property type="project" value="UniProtKB-UniRule"/>
</dbReference>
<sequence length="337" mass="38940">MDAVLLQRMNVPQHISVTGDSTVPSPYDEAGRAWAEREMIASMMSVPDRIVVAGGDSHTSRRSTPKEMILDQMLNEVKSDDGGLKDLPLNITLDKEPSYPDVVEPVNRHEESMSQASIAIDDNPLQELKLMRRQLTKVCTRLYELEEDLEKRSKRDFFFGSGMIGLTAMCLESFHPELNLLRSLEPREWSFRTISSLFSRLPRKHRIESFIFDIKANGVVCHLTEKEKSIWFLKYLKSKGRSIYTRCEIENDVSAFLKRLLTFSQVNASSTQTECLLDEDDCKEVGRIDPIARRRRTFMGVFEVVNHLSMHERRLAMKKSHQRKQWIDQNCDPDNNE</sequence>
<comment type="function">
    <text evidence="9">Plays a role in mitochondrial and peroxisomal fission. Promotes the recruitment and association of the fission mediator dynamin-related protein 1 (DNM1L) to the mitochondrial surface.</text>
</comment>
<reference evidence="11" key="1">
    <citation type="journal article" date="2008" name="Nat. Genet.">
        <title>The Pristionchus pacificus genome provides a unique perspective on nematode lifestyle and parasitism.</title>
        <authorList>
            <person name="Dieterich C."/>
            <person name="Clifton S.W."/>
            <person name="Schuster L.N."/>
            <person name="Chinwalla A."/>
            <person name="Delehaunty K."/>
            <person name="Dinkelacker I."/>
            <person name="Fulton L."/>
            <person name="Fulton R."/>
            <person name="Godfrey J."/>
            <person name="Minx P."/>
            <person name="Mitreva M."/>
            <person name="Roeseler W."/>
            <person name="Tian H."/>
            <person name="Witte H."/>
            <person name="Yang S.P."/>
            <person name="Wilson R.K."/>
            <person name="Sommer R.J."/>
        </authorList>
    </citation>
    <scope>NUCLEOTIDE SEQUENCE [LARGE SCALE GENOMIC DNA]</scope>
    <source>
        <strain evidence="11">PS312</strain>
    </source>
</reference>
<dbReference type="AlphaFoldDB" id="A0A2A6BFB0"/>
<organism evidence="10 11">
    <name type="scientific">Pristionchus pacificus</name>
    <name type="common">Parasitic nematode worm</name>
    <dbReference type="NCBI Taxonomy" id="54126"/>
    <lineage>
        <taxon>Eukaryota</taxon>
        <taxon>Metazoa</taxon>
        <taxon>Ecdysozoa</taxon>
        <taxon>Nematoda</taxon>
        <taxon>Chromadorea</taxon>
        <taxon>Rhabditida</taxon>
        <taxon>Rhabditina</taxon>
        <taxon>Diplogasteromorpha</taxon>
        <taxon>Diplogasteroidea</taxon>
        <taxon>Neodiplogasteridae</taxon>
        <taxon>Pristionchus</taxon>
    </lineage>
</organism>
<keyword evidence="4" id="KW-1133">Transmembrane helix</keyword>
<dbReference type="EnsemblMetazoa" id="PPA26382.1">
    <property type="protein sequence ID" value="PPA26382.1"/>
    <property type="gene ID" value="WBGene00115936"/>
</dbReference>
<dbReference type="GO" id="GO:0000266">
    <property type="term" value="P:mitochondrial fission"/>
    <property type="evidence" value="ECO:0007669"/>
    <property type="project" value="UniProtKB-UniRule"/>
</dbReference>
<keyword evidence="11" id="KW-1185">Reference proteome</keyword>
<evidence type="ECO:0000256" key="9">
    <source>
        <dbReference type="RuleBase" id="RU368040"/>
    </source>
</evidence>
<keyword evidence="8 9" id="KW-0576">Peroxisome</keyword>
<accession>A0A2A6BFB0</accession>
<evidence type="ECO:0000256" key="8">
    <source>
        <dbReference type="ARBA" id="ARBA00023140"/>
    </source>
</evidence>
<dbReference type="GO" id="GO:0005741">
    <property type="term" value="C:mitochondrial outer membrane"/>
    <property type="evidence" value="ECO:0007669"/>
    <property type="project" value="UniProtKB-SubCell"/>
</dbReference>
<accession>A0A8R1UFX8</accession>
<evidence type="ECO:0000256" key="5">
    <source>
        <dbReference type="ARBA" id="ARBA00023054"/>
    </source>
</evidence>
<keyword evidence="7" id="KW-0472">Membrane</keyword>
<gene>
    <name evidence="10" type="primary">WBGene00115936</name>
</gene>
<keyword evidence="6 9" id="KW-0496">Mitochondrion</keyword>
<reference evidence="10" key="2">
    <citation type="submission" date="2022-06" db="UniProtKB">
        <authorList>
            <consortium name="EnsemblMetazoa"/>
        </authorList>
    </citation>
    <scope>IDENTIFICATION</scope>
    <source>
        <strain evidence="10">PS312</strain>
    </source>
</reference>
<evidence type="ECO:0000256" key="6">
    <source>
        <dbReference type="ARBA" id="ARBA00023128"/>
    </source>
</evidence>
<dbReference type="PANTHER" id="PTHR16501:SF6">
    <property type="entry name" value="TRANSPORT AND GOLGI ORGANIZATION PROTEIN 11"/>
    <property type="match status" value="1"/>
</dbReference>
<dbReference type="Proteomes" id="UP000005239">
    <property type="component" value="Unassembled WGS sequence"/>
</dbReference>
<comment type="similarity">
    <text evidence="1 9">Belongs to the Tango11 family.</text>
</comment>
<dbReference type="InterPro" id="IPR039433">
    <property type="entry name" value="Mff-like_dom"/>
</dbReference>
<keyword evidence="2" id="KW-0812">Transmembrane</keyword>
<proteinExistence type="inferred from homology"/>
<evidence type="ECO:0000256" key="1">
    <source>
        <dbReference type="ARBA" id="ARBA00009806"/>
    </source>
</evidence>
<evidence type="ECO:0000256" key="7">
    <source>
        <dbReference type="ARBA" id="ARBA00023136"/>
    </source>
</evidence>
<protein>
    <recommendedName>
        <fullName evidence="9">Mitochondrial fission factor</fullName>
    </recommendedName>
</protein>
<evidence type="ECO:0000256" key="4">
    <source>
        <dbReference type="ARBA" id="ARBA00022989"/>
    </source>
</evidence>
<keyword evidence="3 9" id="KW-1000">Mitochondrion outer membrane</keyword>
<comment type="subcellular location">
    <subcellularLocation>
        <location evidence="9">Mitochondrion outer membrane</location>
        <topology evidence="9">Single-pass type IV membrane protein</topology>
    </subcellularLocation>
    <subcellularLocation>
        <location evidence="9">Peroxisome</location>
    </subcellularLocation>
</comment>